<dbReference type="PANTHER" id="PTHR33048">
    <property type="entry name" value="PTH11-LIKE INTEGRAL MEMBRANE PROTEIN (AFU_ORTHOLOGUE AFUA_5G11245)"/>
    <property type="match status" value="1"/>
</dbReference>
<dbReference type="InterPro" id="IPR008427">
    <property type="entry name" value="Extracellular_membr_CFEM_dom"/>
</dbReference>
<evidence type="ECO:0000256" key="6">
    <source>
        <dbReference type="ARBA" id="ARBA00022622"/>
    </source>
</evidence>
<keyword evidence="19" id="KW-1185">Reference proteome</keyword>
<dbReference type="Proteomes" id="UP000758603">
    <property type="component" value="Unassembled WGS sequence"/>
</dbReference>
<feature type="transmembrane region" description="Helical" evidence="15">
    <location>
        <begin position="149"/>
        <end position="175"/>
    </location>
</feature>
<feature type="disulfide bond" evidence="14">
    <location>
        <begin position="21"/>
        <end position="28"/>
    </location>
</feature>
<evidence type="ECO:0000256" key="12">
    <source>
        <dbReference type="ARBA" id="ARBA00023288"/>
    </source>
</evidence>
<evidence type="ECO:0000256" key="10">
    <source>
        <dbReference type="ARBA" id="ARBA00023136"/>
    </source>
</evidence>
<dbReference type="PROSITE" id="PS52012">
    <property type="entry name" value="CFEM"/>
    <property type="match status" value="1"/>
</dbReference>
<feature type="transmembrane region" description="Helical" evidence="15">
    <location>
        <begin position="74"/>
        <end position="95"/>
    </location>
</feature>
<evidence type="ECO:0000256" key="5">
    <source>
        <dbReference type="ARBA" id="ARBA00022525"/>
    </source>
</evidence>
<feature type="transmembrane region" description="Helical" evidence="15">
    <location>
        <begin position="228"/>
        <end position="255"/>
    </location>
</feature>
<evidence type="ECO:0000256" key="11">
    <source>
        <dbReference type="ARBA" id="ARBA00023157"/>
    </source>
</evidence>
<feature type="domain" description="CFEM" evidence="17">
    <location>
        <begin position="1"/>
        <end position="90"/>
    </location>
</feature>
<comment type="caution">
    <text evidence="18">The sequence shown here is derived from an EMBL/GenBank/DDBJ whole genome shotgun (WGS) entry which is preliminary data.</text>
</comment>
<sequence>MDQLPTCALTCLVSAIQASSCSMADTSCQCTNQELNSLVETCVLNRCTLQEALFTKNITQTICGAPIRHQPANYLAISVSLMGIATVLVLTRLAFKRLFTSNGITLDDWLILLTWLACIPSSVSNHLLLMGNGLGRDIWTLPTESLTHFALGFWLMEPFYFFEVSVLKLSMIAFYAKIFPGKNTRQLLLWTAVFDVLFGAAFILVVFGQCIPLNFFWTQFQGKEGKCINIGAAAWSNAAVSVALDVWLLAIPLYQLRKLQLSVWKKVGVALMFCVGSFVTIISAIRFAALIQMQNSTNLTWDYYHVVMWSTVEVTVGIMCTCMPTMRLVLVRCARHIGGTTSQNYTHFNQDSKSGPGSTATWKSTEVMLIENVERGQIAIPQPTHFKM</sequence>
<feature type="disulfide bond" evidence="14">
    <location>
        <begin position="30"/>
        <end position="63"/>
    </location>
</feature>
<dbReference type="GO" id="GO:0005576">
    <property type="term" value="C:extracellular region"/>
    <property type="evidence" value="ECO:0007669"/>
    <property type="project" value="UniProtKB-SubCell"/>
</dbReference>
<evidence type="ECO:0000256" key="3">
    <source>
        <dbReference type="ARBA" id="ARBA00004613"/>
    </source>
</evidence>
<keyword evidence="9 15" id="KW-1133">Transmembrane helix</keyword>
<keyword evidence="6" id="KW-0325">Glycoprotein</keyword>
<dbReference type="InterPro" id="IPR049326">
    <property type="entry name" value="Rhodopsin_dom_fungi"/>
</dbReference>
<feature type="chain" id="PRO_5040123898" description="CFEM domain-containing protein" evidence="16">
    <location>
        <begin position="19"/>
        <end position="388"/>
    </location>
</feature>
<dbReference type="GO" id="GO:0046872">
    <property type="term" value="F:metal ion binding"/>
    <property type="evidence" value="ECO:0007669"/>
    <property type="project" value="UniProtKB-UniRule"/>
</dbReference>
<evidence type="ECO:0000256" key="1">
    <source>
        <dbReference type="ARBA" id="ARBA00004141"/>
    </source>
</evidence>
<keyword evidence="14" id="KW-0479">Metal-binding</keyword>
<keyword evidence="14" id="KW-0408">Iron</keyword>
<dbReference type="InterPro" id="IPR052337">
    <property type="entry name" value="SAT4-like"/>
</dbReference>
<evidence type="ECO:0000259" key="17">
    <source>
        <dbReference type="PROSITE" id="PS52012"/>
    </source>
</evidence>
<protein>
    <recommendedName>
        <fullName evidence="17">CFEM domain-containing protein</fullName>
    </recommendedName>
</protein>
<evidence type="ECO:0000256" key="9">
    <source>
        <dbReference type="ARBA" id="ARBA00022989"/>
    </source>
</evidence>
<dbReference type="GO" id="GO:0098552">
    <property type="term" value="C:side of membrane"/>
    <property type="evidence" value="ECO:0007669"/>
    <property type="project" value="UniProtKB-KW"/>
</dbReference>
<dbReference type="EMBL" id="JAGPXC010000007">
    <property type="protein sequence ID" value="KAH6648271.1"/>
    <property type="molecule type" value="Genomic_DNA"/>
</dbReference>
<evidence type="ECO:0000256" key="7">
    <source>
        <dbReference type="ARBA" id="ARBA00022692"/>
    </source>
</evidence>
<feature type="binding site" description="axial binding residue" evidence="14">
    <location>
        <position position="25"/>
    </location>
    <ligand>
        <name>heme</name>
        <dbReference type="ChEBI" id="CHEBI:30413"/>
    </ligand>
    <ligandPart>
        <name>Fe</name>
        <dbReference type="ChEBI" id="CHEBI:18248"/>
    </ligandPart>
</feature>
<evidence type="ECO:0000256" key="13">
    <source>
        <dbReference type="ARBA" id="ARBA00038359"/>
    </source>
</evidence>
<dbReference type="RefSeq" id="XP_045954778.1">
    <property type="nucleotide sequence ID" value="XM_046103409.1"/>
</dbReference>
<evidence type="ECO:0000256" key="8">
    <source>
        <dbReference type="ARBA" id="ARBA00022729"/>
    </source>
</evidence>
<feature type="disulfide bond" evidence="14">
    <location>
        <begin position="7"/>
        <end position="47"/>
    </location>
</feature>
<comment type="subcellular location">
    <subcellularLocation>
        <location evidence="2">Membrane</location>
        <topology evidence="2">Lipid-anchor</topology>
        <topology evidence="2">GPI-anchor</topology>
    </subcellularLocation>
    <subcellularLocation>
        <location evidence="1">Membrane</location>
        <topology evidence="1">Multi-pass membrane protein</topology>
    </subcellularLocation>
    <subcellularLocation>
        <location evidence="3">Secreted</location>
    </subcellularLocation>
</comment>
<reference evidence="18" key="1">
    <citation type="journal article" date="2021" name="Nat. Commun.">
        <title>Genetic determinants of endophytism in the Arabidopsis root mycobiome.</title>
        <authorList>
            <person name="Mesny F."/>
            <person name="Miyauchi S."/>
            <person name="Thiergart T."/>
            <person name="Pickel B."/>
            <person name="Atanasova L."/>
            <person name="Karlsson M."/>
            <person name="Huettel B."/>
            <person name="Barry K.W."/>
            <person name="Haridas S."/>
            <person name="Chen C."/>
            <person name="Bauer D."/>
            <person name="Andreopoulos W."/>
            <person name="Pangilinan J."/>
            <person name="LaButti K."/>
            <person name="Riley R."/>
            <person name="Lipzen A."/>
            <person name="Clum A."/>
            <person name="Drula E."/>
            <person name="Henrissat B."/>
            <person name="Kohler A."/>
            <person name="Grigoriev I.V."/>
            <person name="Martin F.M."/>
            <person name="Hacquard S."/>
        </authorList>
    </citation>
    <scope>NUCLEOTIDE SEQUENCE</scope>
    <source>
        <strain evidence="18">MPI-SDFR-AT-0073</strain>
    </source>
</reference>
<comment type="similarity">
    <text evidence="13">Belongs to the SAT4 family.</text>
</comment>
<keyword evidence="5" id="KW-0964">Secreted</keyword>
<feature type="signal peptide" evidence="16">
    <location>
        <begin position="1"/>
        <end position="18"/>
    </location>
</feature>
<keyword evidence="14" id="KW-0349">Heme</keyword>
<evidence type="ECO:0000256" key="4">
    <source>
        <dbReference type="ARBA" id="ARBA00010031"/>
    </source>
</evidence>
<proteinExistence type="inferred from homology"/>
<feature type="transmembrane region" description="Helical" evidence="15">
    <location>
        <begin position="187"/>
        <end position="208"/>
    </location>
</feature>
<dbReference type="SMART" id="SM00747">
    <property type="entry name" value="CFEM"/>
    <property type="match status" value="1"/>
</dbReference>
<dbReference type="PANTHER" id="PTHR33048:SF143">
    <property type="entry name" value="EXTRACELLULAR MEMBRANE PROTEIN CFEM DOMAIN-CONTAINING PROTEIN-RELATED"/>
    <property type="match status" value="1"/>
</dbReference>
<evidence type="ECO:0000256" key="2">
    <source>
        <dbReference type="ARBA" id="ARBA00004589"/>
    </source>
</evidence>
<evidence type="ECO:0000256" key="16">
    <source>
        <dbReference type="SAM" id="SignalP"/>
    </source>
</evidence>
<accession>A0A9P8UE58</accession>
<feature type="transmembrane region" description="Helical" evidence="15">
    <location>
        <begin position="107"/>
        <end position="129"/>
    </location>
</feature>
<dbReference type="Pfam" id="PF05730">
    <property type="entry name" value="CFEM"/>
    <property type="match status" value="1"/>
</dbReference>
<keyword evidence="7 15" id="KW-0812">Transmembrane</keyword>
<keyword evidence="11 14" id="KW-1015">Disulfide bond</keyword>
<organism evidence="18 19">
    <name type="scientific">Truncatella angustata</name>
    <dbReference type="NCBI Taxonomy" id="152316"/>
    <lineage>
        <taxon>Eukaryota</taxon>
        <taxon>Fungi</taxon>
        <taxon>Dikarya</taxon>
        <taxon>Ascomycota</taxon>
        <taxon>Pezizomycotina</taxon>
        <taxon>Sordariomycetes</taxon>
        <taxon>Xylariomycetidae</taxon>
        <taxon>Amphisphaeriales</taxon>
        <taxon>Sporocadaceae</taxon>
        <taxon>Truncatella</taxon>
    </lineage>
</organism>
<evidence type="ECO:0000313" key="19">
    <source>
        <dbReference type="Proteomes" id="UP000758603"/>
    </source>
</evidence>
<feature type="disulfide bond" evidence="14">
    <location>
        <begin position="11"/>
        <end position="42"/>
    </location>
</feature>
<keyword evidence="10 15" id="KW-0472">Membrane</keyword>
<name>A0A9P8UE58_9PEZI</name>
<dbReference type="AlphaFoldDB" id="A0A9P8UE58"/>
<keyword evidence="6" id="KW-0336">GPI-anchor</keyword>
<evidence type="ECO:0000256" key="14">
    <source>
        <dbReference type="PROSITE-ProRule" id="PRU01356"/>
    </source>
</evidence>
<keyword evidence="8 16" id="KW-0732">Signal</keyword>
<feature type="transmembrane region" description="Helical" evidence="15">
    <location>
        <begin position="303"/>
        <end position="322"/>
    </location>
</feature>
<dbReference type="GeneID" id="70132301"/>
<evidence type="ECO:0000256" key="15">
    <source>
        <dbReference type="SAM" id="Phobius"/>
    </source>
</evidence>
<feature type="transmembrane region" description="Helical" evidence="15">
    <location>
        <begin position="267"/>
        <end position="291"/>
    </location>
</feature>
<evidence type="ECO:0000313" key="18">
    <source>
        <dbReference type="EMBL" id="KAH6648271.1"/>
    </source>
</evidence>
<dbReference type="Pfam" id="PF20684">
    <property type="entry name" value="Fung_rhodopsin"/>
    <property type="match status" value="1"/>
</dbReference>
<gene>
    <name evidence="18" type="ORF">BKA67DRAFT_574220</name>
</gene>
<comment type="similarity">
    <text evidence="4">Belongs to the RBT5 family.</text>
</comment>
<keyword evidence="12" id="KW-0449">Lipoprotein</keyword>
<dbReference type="OrthoDB" id="2496787at2759"/>